<sequence length="80" mass="9438">MQPIKNFLEKFRNIIRSDKELKNKIVESIQKETSVRVSESKIKIKENTAFIQENPIVKSEIFIKKEKILIALKGLIRDLR</sequence>
<dbReference type="EMBL" id="MFTT01000034">
    <property type="protein sequence ID" value="OGI69066.1"/>
    <property type="molecule type" value="Genomic_DNA"/>
</dbReference>
<organism evidence="1 2">
    <name type="scientific">Candidatus Nomurabacteria bacterium RIFCSPHIGHO2_01_FULL_42_16</name>
    <dbReference type="NCBI Taxonomy" id="1801743"/>
    <lineage>
        <taxon>Bacteria</taxon>
        <taxon>Candidatus Nomuraibacteriota</taxon>
    </lineage>
</organism>
<evidence type="ECO:0000313" key="1">
    <source>
        <dbReference type="EMBL" id="OGI69066.1"/>
    </source>
</evidence>
<comment type="caution">
    <text evidence="1">The sequence shown here is derived from an EMBL/GenBank/DDBJ whole genome shotgun (WGS) entry which is preliminary data.</text>
</comment>
<accession>A0A1F6VHM2</accession>
<name>A0A1F6VHM2_9BACT</name>
<evidence type="ECO:0000313" key="2">
    <source>
        <dbReference type="Proteomes" id="UP000178059"/>
    </source>
</evidence>
<dbReference type="Proteomes" id="UP000178059">
    <property type="component" value="Unassembled WGS sequence"/>
</dbReference>
<reference evidence="1 2" key="1">
    <citation type="journal article" date="2016" name="Nat. Commun.">
        <title>Thousands of microbial genomes shed light on interconnected biogeochemical processes in an aquifer system.</title>
        <authorList>
            <person name="Anantharaman K."/>
            <person name="Brown C.T."/>
            <person name="Hug L.A."/>
            <person name="Sharon I."/>
            <person name="Castelle C.J."/>
            <person name="Probst A.J."/>
            <person name="Thomas B.C."/>
            <person name="Singh A."/>
            <person name="Wilkins M.J."/>
            <person name="Karaoz U."/>
            <person name="Brodie E.L."/>
            <person name="Williams K.H."/>
            <person name="Hubbard S.S."/>
            <person name="Banfield J.F."/>
        </authorList>
    </citation>
    <scope>NUCLEOTIDE SEQUENCE [LARGE SCALE GENOMIC DNA]</scope>
</reference>
<dbReference type="AlphaFoldDB" id="A0A1F6VHM2"/>
<protein>
    <submittedName>
        <fullName evidence="1">Uncharacterized protein</fullName>
    </submittedName>
</protein>
<gene>
    <name evidence="1" type="ORF">A2824_00585</name>
</gene>
<proteinExistence type="predicted"/>